<feature type="region of interest" description="Disordered" evidence="1">
    <location>
        <begin position="1"/>
        <end position="69"/>
    </location>
</feature>
<feature type="compositionally biased region" description="Low complexity" evidence="1">
    <location>
        <begin position="9"/>
        <end position="26"/>
    </location>
</feature>
<dbReference type="AlphaFoldDB" id="A0A4Z2J8J0"/>
<comment type="caution">
    <text evidence="2">The sequence shown here is derived from an EMBL/GenBank/DDBJ whole genome shotgun (WGS) entry which is preliminary data.</text>
</comment>
<feature type="compositionally biased region" description="Basic and acidic residues" evidence="1">
    <location>
        <begin position="38"/>
        <end position="56"/>
    </location>
</feature>
<dbReference type="EMBL" id="SRLO01000015">
    <property type="protein sequence ID" value="TNN86489.1"/>
    <property type="molecule type" value="Genomic_DNA"/>
</dbReference>
<organism evidence="2 3">
    <name type="scientific">Liparis tanakae</name>
    <name type="common">Tanaka's snailfish</name>
    <dbReference type="NCBI Taxonomy" id="230148"/>
    <lineage>
        <taxon>Eukaryota</taxon>
        <taxon>Metazoa</taxon>
        <taxon>Chordata</taxon>
        <taxon>Craniata</taxon>
        <taxon>Vertebrata</taxon>
        <taxon>Euteleostomi</taxon>
        <taxon>Actinopterygii</taxon>
        <taxon>Neopterygii</taxon>
        <taxon>Teleostei</taxon>
        <taxon>Neoteleostei</taxon>
        <taxon>Acanthomorphata</taxon>
        <taxon>Eupercaria</taxon>
        <taxon>Perciformes</taxon>
        <taxon>Cottioidei</taxon>
        <taxon>Cottales</taxon>
        <taxon>Liparidae</taxon>
        <taxon>Liparis</taxon>
    </lineage>
</organism>
<keyword evidence="3" id="KW-1185">Reference proteome</keyword>
<evidence type="ECO:0000256" key="1">
    <source>
        <dbReference type="SAM" id="MobiDB-lite"/>
    </source>
</evidence>
<reference evidence="2 3" key="1">
    <citation type="submission" date="2019-03" db="EMBL/GenBank/DDBJ databases">
        <title>First draft genome of Liparis tanakae, snailfish: a comprehensive survey of snailfish specific genes.</title>
        <authorList>
            <person name="Kim W."/>
            <person name="Song I."/>
            <person name="Jeong J.-H."/>
            <person name="Kim D."/>
            <person name="Kim S."/>
            <person name="Ryu S."/>
            <person name="Song J.Y."/>
            <person name="Lee S.K."/>
        </authorList>
    </citation>
    <scope>NUCLEOTIDE SEQUENCE [LARGE SCALE GENOMIC DNA]</scope>
    <source>
        <tissue evidence="2">Muscle</tissue>
    </source>
</reference>
<gene>
    <name evidence="2" type="ORF">EYF80_003259</name>
</gene>
<dbReference type="Proteomes" id="UP000314294">
    <property type="component" value="Unassembled WGS sequence"/>
</dbReference>
<sequence>MAGAAGTLSQHNSSFSGSHSLTHPSSRANRLIYASTKSTDELKRSTLKEQHGDDSIIHPALAQRSPVPS</sequence>
<evidence type="ECO:0000313" key="3">
    <source>
        <dbReference type="Proteomes" id="UP000314294"/>
    </source>
</evidence>
<evidence type="ECO:0000313" key="2">
    <source>
        <dbReference type="EMBL" id="TNN86489.1"/>
    </source>
</evidence>
<name>A0A4Z2J8J0_9TELE</name>
<protein>
    <submittedName>
        <fullName evidence="2">Uncharacterized protein</fullName>
    </submittedName>
</protein>
<proteinExistence type="predicted"/>
<accession>A0A4Z2J8J0</accession>